<name>A0A538T8T6_UNCEI</name>
<dbReference type="AlphaFoldDB" id="A0A538T8T6"/>
<organism evidence="2 3">
    <name type="scientific">Eiseniibacteriota bacterium</name>
    <dbReference type="NCBI Taxonomy" id="2212470"/>
    <lineage>
        <taxon>Bacteria</taxon>
        <taxon>Candidatus Eiseniibacteriota</taxon>
    </lineage>
</organism>
<dbReference type="PANTHER" id="PTHR35525">
    <property type="entry name" value="BLL6575 PROTEIN"/>
    <property type="match status" value="1"/>
</dbReference>
<sequence>MKDQFKSPWPGTGTGGSLALDFANTLDWRLRKRPVELLRAFPDLLRWGWSGGALGRAEVGRLRAWAGSHPRAAARALTKAIEVREAIAAVFRARIRGKTPPSGPLRRLEAACRMAWAARTLQPSGRATGWAWRKGASDPNRLAWAAALDAAHLLTSADCRFVRQCGDAECGWFFLDTSRSHSRRWCSMKSCGNRNKVRAFYRRVAARRARTSKREA</sequence>
<gene>
    <name evidence="2" type="ORF">E6K76_02750</name>
</gene>
<dbReference type="EMBL" id="VBOW01000017">
    <property type="protein sequence ID" value="TMQ60053.1"/>
    <property type="molecule type" value="Genomic_DNA"/>
</dbReference>
<dbReference type="InterPro" id="IPR021005">
    <property type="entry name" value="Znf_CGNR"/>
</dbReference>
<evidence type="ECO:0000313" key="2">
    <source>
        <dbReference type="EMBL" id="TMQ60053.1"/>
    </source>
</evidence>
<comment type="caution">
    <text evidence="2">The sequence shown here is derived from an EMBL/GenBank/DDBJ whole genome shotgun (WGS) entry which is preliminary data.</text>
</comment>
<evidence type="ECO:0000259" key="1">
    <source>
        <dbReference type="Pfam" id="PF11706"/>
    </source>
</evidence>
<dbReference type="SUPFAM" id="SSF160904">
    <property type="entry name" value="Jann2411-like"/>
    <property type="match status" value="1"/>
</dbReference>
<dbReference type="PANTHER" id="PTHR35525:SF3">
    <property type="entry name" value="BLL6575 PROTEIN"/>
    <property type="match status" value="1"/>
</dbReference>
<protein>
    <recommendedName>
        <fullName evidence="1">Zinc finger CGNR domain-containing protein</fullName>
    </recommendedName>
</protein>
<accession>A0A538T8T6</accession>
<dbReference type="Proteomes" id="UP000316852">
    <property type="component" value="Unassembled WGS sequence"/>
</dbReference>
<dbReference type="InterPro" id="IPR010852">
    <property type="entry name" value="ABATE"/>
</dbReference>
<proteinExistence type="predicted"/>
<feature type="domain" description="Zinc finger CGNR" evidence="1">
    <location>
        <begin position="162"/>
        <end position="203"/>
    </location>
</feature>
<dbReference type="InterPro" id="IPR023286">
    <property type="entry name" value="ABATE_dom_sf"/>
</dbReference>
<dbReference type="Pfam" id="PF07336">
    <property type="entry name" value="ABATE"/>
    <property type="match status" value="1"/>
</dbReference>
<evidence type="ECO:0000313" key="3">
    <source>
        <dbReference type="Proteomes" id="UP000316852"/>
    </source>
</evidence>
<dbReference type="Gene3D" id="1.10.3300.10">
    <property type="entry name" value="Jann2411-like domain"/>
    <property type="match status" value="1"/>
</dbReference>
<dbReference type="Pfam" id="PF11706">
    <property type="entry name" value="zf-CGNR"/>
    <property type="match status" value="1"/>
</dbReference>
<reference evidence="2 3" key="1">
    <citation type="journal article" date="2019" name="Nat. Microbiol.">
        <title>Mediterranean grassland soil C-N compound turnover is dependent on rainfall and depth, and is mediated by genomically divergent microorganisms.</title>
        <authorList>
            <person name="Diamond S."/>
            <person name="Andeer P.F."/>
            <person name="Li Z."/>
            <person name="Crits-Christoph A."/>
            <person name="Burstein D."/>
            <person name="Anantharaman K."/>
            <person name="Lane K.R."/>
            <person name="Thomas B.C."/>
            <person name="Pan C."/>
            <person name="Northen T.R."/>
            <person name="Banfield J.F."/>
        </authorList>
    </citation>
    <scope>NUCLEOTIDE SEQUENCE [LARGE SCALE GENOMIC DNA]</scope>
    <source>
        <strain evidence="2">WS_6</strain>
    </source>
</reference>